<organism evidence="2 3">
    <name type="scientific">Saccharothrix xinjiangensis</name>
    <dbReference type="NCBI Taxonomy" id="204798"/>
    <lineage>
        <taxon>Bacteria</taxon>
        <taxon>Bacillati</taxon>
        <taxon>Actinomycetota</taxon>
        <taxon>Actinomycetes</taxon>
        <taxon>Pseudonocardiales</taxon>
        <taxon>Pseudonocardiaceae</taxon>
        <taxon>Saccharothrix</taxon>
    </lineage>
</organism>
<sequence length="279" mass="30538">MTTSAPDEFESVRADPDPIRRGKRAGELITVYQQRATELARLRREAIEDARRSTDMSFTEIATALGITKGRVTQIRNTAPAPERAFFGIGPVEVALPGRLLRERSDVVIASEDDAAGSHLASELEKLAFVVPHRVVIDPRDEWEPKGDAVVVCGPASAHIGNKLMSSDPFLTMTLGDNVQWYIVDQKTGDRFLSPMDEAHPTRADHAYIARRKLGSHIVVHIAGLHALGSAGAAHYLMQSLPELYAQYGNQEFSMAVTTAFDGLTPKSTSVLVPPRVWS</sequence>
<protein>
    <recommendedName>
        <fullName evidence="4">Sigma-70-like protein</fullName>
    </recommendedName>
</protein>
<comment type="caution">
    <text evidence="2">The sequence shown here is derived from an EMBL/GenBank/DDBJ whole genome shotgun (WGS) entry which is preliminary data.</text>
</comment>
<evidence type="ECO:0008006" key="4">
    <source>
        <dbReference type="Google" id="ProtNLM"/>
    </source>
</evidence>
<feature type="region of interest" description="Disordered" evidence="1">
    <location>
        <begin position="1"/>
        <end position="20"/>
    </location>
</feature>
<proteinExistence type="predicted"/>
<gene>
    <name evidence="2" type="ORF">ACFPFM_05600</name>
</gene>
<name>A0ABV9XUP8_9PSEU</name>
<reference evidence="3" key="1">
    <citation type="journal article" date="2019" name="Int. J. Syst. Evol. Microbiol.">
        <title>The Global Catalogue of Microorganisms (GCM) 10K type strain sequencing project: providing services to taxonomists for standard genome sequencing and annotation.</title>
        <authorList>
            <consortium name="The Broad Institute Genomics Platform"/>
            <consortium name="The Broad Institute Genome Sequencing Center for Infectious Disease"/>
            <person name="Wu L."/>
            <person name="Ma J."/>
        </authorList>
    </citation>
    <scope>NUCLEOTIDE SEQUENCE [LARGE SCALE GENOMIC DNA]</scope>
    <source>
        <strain evidence="3">KCTC 12848</strain>
    </source>
</reference>
<dbReference type="EMBL" id="JBHSJB010000005">
    <property type="protein sequence ID" value="MFC5053232.1"/>
    <property type="molecule type" value="Genomic_DNA"/>
</dbReference>
<keyword evidence="3" id="KW-1185">Reference proteome</keyword>
<dbReference type="Proteomes" id="UP001595833">
    <property type="component" value="Unassembled WGS sequence"/>
</dbReference>
<feature type="compositionally biased region" description="Basic and acidic residues" evidence="1">
    <location>
        <begin position="10"/>
        <end position="20"/>
    </location>
</feature>
<evidence type="ECO:0000313" key="2">
    <source>
        <dbReference type="EMBL" id="MFC5053232.1"/>
    </source>
</evidence>
<dbReference type="RefSeq" id="WP_344041236.1">
    <property type="nucleotide sequence ID" value="NZ_BAAAKE010000028.1"/>
</dbReference>
<evidence type="ECO:0000256" key="1">
    <source>
        <dbReference type="SAM" id="MobiDB-lite"/>
    </source>
</evidence>
<accession>A0ABV9XUP8</accession>
<evidence type="ECO:0000313" key="3">
    <source>
        <dbReference type="Proteomes" id="UP001595833"/>
    </source>
</evidence>